<keyword evidence="1" id="KW-0732">Signal</keyword>
<evidence type="ECO:0008006" key="4">
    <source>
        <dbReference type="Google" id="ProtNLM"/>
    </source>
</evidence>
<name>A0ABU7LZY4_9PROT</name>
<organism evidence="2 3">
    <name type="scientific">Hyphobacterium marinum</name>
    <dbReference type="NCBI Taxonomy" id="3116574"/>
    <lineage>
        <taxon>Bacteria</taxon>
        <taxon>Pseudomonadati</taxon>
        <taxon>Pseudomonadota</taxon>
        <taxon>Alphaproteobacteria</taxon>
        <taxon>Maricaulales</taxon>
        <taxon>Maricaulaceae</taxon>
        <taxon>Hyphobacterium</taxon>
    </lineage>
</organism>
<dbReference type="Proteomes" id="UP001310692">
    <property type="component" value="Unassembled WGS sequence"/>
</dbReference>
<keyword evidence="3" id="KW-1185">Reference proteome</keyword>
<dbReference type="RefSeq" id="WP_330196663.1">
    <property type="nucleotide sequence ID" value="NZ_JAZDRO010000004.1"/>
</dbReference>
<protein>
    <recommendedName>
        <fullName evidence="4">Lipoprotein</fullName>
    </recommendedName>
</protein>
<sequence>MCRYLIALPALLLAACASTPTAYAPSARGEPGYHDSQIENDRFRVGFTGGPDVSVGRVEDLALRRAAEVTLQAGDDWFEVIGRDRHSRGDRDSPVSVGGSVGQSFGGRGYRGSSVGLGVSFNSGRVRRTTVSLDILTGDGPRPDGPDFYDAHDVIANVPPL</sequence>
<accession>A0ABU7LZY4</accession>
<gene>
    <name evidence="2" type="ORF">V0U35_10485</name>
</gene>
<feature type="signal peptide" evidence="1">
    <location>
        <begin position="1"/>
        <end position="24"/>
    </location>
</feature>
<dbReference type="PROSITE" id="PS51257">
    <property type="entry name" value="PROKAR_LIPOPROTEIN"/>
    <property type="match status" value="1"/>
</dbReference>
<feature type="chain" id="PRO_5046984792" description="Lipoprotein" evidence="1">
    <location>
        <begin position="25"/>
        <end position="161"/>
    </location>
</feature>
<evidence type="ECO:0000313" key="2">
    <source>
        <dbReference type="EMBL" id="MEE2567103.1"/>
    </source>
</evidence>
<evidence type="ECO:0000313" key="3">
    <source>
        <dbReference type="Proteomes" id="UP001310692"/>
    </source>
</evidence>
<proteinExistence type="predicted"/>
<dbReference type="NCBIfam" id="NF047637">
    <property type="entry name" value="lipo_CC0125"/>
    <property type="match status" value="1"/>
</dbReference>
<comment type="caution">
    <text evidence="2">The sequence shown here is derived from an EMBL/GenBank/DDBJ whole genome shotgun (WGS) entry which is preliminary data.</text>
</comment>
<reference evidence="2 3" key="1">
    <citation type="submission" date="2024-01" db="EMBL/GenBank/DDBJ databases">
        <title>Hyphobacterium bacterium isolated from marine sediment.</title>
        <authorList>
            <person name="Zhao S."/>
        </authorList>
    </citation>
    <scope>NUCLEOTIDE SEQUENCE [LARGE SCALE GENOMIC DNA]</scope>
    <source>
        <strain evidence="2 3">Y60-23</strain>
    </source>
</reference>
<evidence type="ECO:0000256" key="1">
    <source>
        <dbReference type="SAM" id="SignalP"/>
    </source>
</evidence>
<dbReference type="EMBL" id="JAZDRO010000004">
    <property type="protein sequence ID" value="MEE2567103.1"/>
    <property type="molecule type" value="Genomic_DNA"/>
</dbReference>